<protein>
    <submittedName>
        <fullName evidence="2">Uncharacterized protein</fullName>
    </submittedName>
</protein>
<gene>
    <name evidence="2" type="ORF">Tci_011430</name>
</gene>
<dbReference type="EMBL" id="BKCJ010001176">
    <property type="protein sequence ID" value="GEU39452.1"/>
    <property type="molecule type" value="Genomic_DNA"/>
</dbReference>
<evidence type="ECO:0000256" key="1">
    <source>
        <dbReference type="SAM" id="MobiDB-lite"/>
    </source>
</evidence>
<proteinExistence type="predicted"/>
<name>A0A6L2JS23_TANCI</name>
<comment type="caution">
    <text evidence="2">The sequence shown here is derived from an EMBL/GenBank/DDBJ whole genome shotgun (WGS) entry which is preliminary data.</text>
</comment>
<sequence length="92" mass="10243">MLEEKIQSFLLTDDPLERLNKAMAHFRSAITSTYLPATIQEGKVDMGKALDVSLVITESSEIESEKQDTSSRFGNDADADNVDIRPIRRANS</sequence>
<reference evidence="2" key="1">
    <citation type="journal article" date="2019" name="Sci. Rep.">
        <title>Draft genome of Tanacetum cinerariifolium, the natural source of mosquito coil.</title>
        <authorList>
            <person name="Yamashiro T."/>
            <person name="Shiraishi A."/>
            <person name="Satake H."/>
            <person name="Nakayama K."/>
        </authorList>
    </citation>
    <scope>NUCLEOTIDE SEQUENCE</scope>
</reference>
<dbReference type="AlphaFoldDB" id="A0A6L2JS23"/>
<accession>A0A6L2JS23</accession>
<evidence type="ECO:0000313" key="2">
    <source>
        <dbReference type="EMBL" id="GEU39452.1"/>
    </source>
</evidence>
<organism evidence="2">
    <name type="scientific">Tanacetum cinerariifolium</name>
    <name type="common">Dalmatian daisy</name>
    <name type="synonym">Chrysanthemum cinerariifolium</name>
    <dbReference type="NCBI Taxonomy" id="118510"/>
    <lineage>
        <taxon>Eukaryota</taxon>
        <taxon>Viridiplantae</taxon>
        <taxon>Streptophyta</taxon>
        <taxon>Embryophyta</taxon>
        <taxon>Tracheophyta</taxon>
        <taxon>Spermatophyta</taxon>
        <taxon>Magnoliopsida</taxon>
        <taxon>eudicotyledons</taxon>
        <taxon>Gunneridae</taxon>
        <taxon>Pentapetalae</taxon>
        <taxon>asterids</taxon>
        <taxon>campanulids</taxon>
        <taxon>Asterales</taxon>
        <taxon>Asteraceae</taxon>
        <taxon>Asteroideae</taxon>
        <taxon>Anthemideae</taxon>
        <taxon>Anthemidinae</taxon>
        <taxon>Tanacetum</taxon>
    </lineage>
</organism>
<feature type="region of interest" description="Disordered" evidence="1">
    <location>
        <begin position="59"/>
        <end position="92"/>
    </location>
</feature>